<dbReference type="Proteomes" id="UP000215509">
    <property type="component" value="Unassembled WGS sequence"/>
</dbReference>
<comment type="similarity">
    <text evidence="5">Belongs to the methyl-accepting chemotaxis (MCP) protein family.</text>
</comment>
<feature type="compositionally biased region" description="Low complexity" evidence="8">
    <location>
        <begin position="630"/>
        <end position="643"/>
    </location>
</feature>
<evidence type="ECO:0000256" key="2">
    <source>
        <dbReference type="ARBA" id="ARBA00022475"/>
    </source>
</evidence>
<evidence type="ECO:0000256" key="4">
    <source>
        <dbReference type="ARBA" id="ARBA00023224"/>
    </source>
</evidence>
<dbReference type="PROSITE" id="PS50885">
    <property type="entry name" value="HAMP"/>
    <property type="match status" value="1"/>
</dbReference>
<dbReference type="PROSITE" id="PS50111">
    <property type="entry name" value="CHEMOTAXIS_TRANSDUC_2"/>
    <property type="match status" value="1"/>
</dbReference>
<evidence type="ECO:0000256" key="3">
    <source>
        <dbReference type="ARBA" id="ARBA00023136"/>
    </source>
</evidence>
<feature type="domain" description="Methyl-accepting transducer" evidence="10">
    <location>
        <begin position="291"/>
        <end position="541"/>
    </location>
</feature>
<name>A0A229ULY7_9BACL</name>
<feature type="transmembrane region" description="Helical" evidence="9">
    <location>
        <begin position="20"/>
        <end position="39"/>
    </location>
</feature>
<keyword evidence="9" id="KW-1133">Transmembrane helix</keyword>
<feature type="compositionally biased region" description="Polar residues" evidence="8">
    <location>
        <begin position="644"/>
        <end position="655"/>
    </location>
</feature>
<dbReference type="Pfam" id="PF00672">
    <property type="entry name" value="HAMP"/>
    <property type="match status" value="1"/>
</dbReference>
<dbReference type="EMBL" id="NMQW01000033">
    <property type="protein sequence ID" value="OXM84315.1"/>
    <property type="molecule type" value="Genomic_DNA"/>
</dbReference>
<dbReference type="PANTHER" id="PTHR32089">
    <property type="entry name" value="METHYL-ACCEPTING CHEMOTAXIS PROTEIN MCPB"/>
    <property type="match status" value="1"/>
</dbReference>
<comment type="caution">
    <text evidence="12">The sequence shown here is derived from an EMBL/GenBank/DDBJ whole genome shotgun (WGS) entry which is preliminary data.</text>
</comment>
<comment type="subcellular location">
    <subcellularLocation>
        <location evidence="1">Cell membrane</location>
    </subcellularLocation>
</comment>
<dbReference type="CDD" id="cd06225">
    <property type="entry name" value="HAMP"/>
    <property type="match status" value="1"/>
</dbReference>
<feature type="domain" description="HAMP" evidence="11">
    <location>
        <begin position="220"/>
        <end position="272"/>
    </location>
</feature>
<evidence type="ECO:0000259" key="10">
    <source>
        <dbReference type="PROSITE" id="PS50111"/>
    </source>
</evidence>
<reference evidence="12 13" key="1">
    <citation type="submission" date="2017-07" db="EMBL/GenBank/DDBJ databases">
        <title>Genome sequencing and assembly of Paenibacillus rigui.</title>
        <authorList>
            <person name="Mayilraj S."/>
        </authorList>
    </citation>
    <scope>NUCLEOTIDE SEQUENCE [LARGE SCALE GENOMIC DNA]</scope>
    <source>
        <strain evidence="12 13">JCM 16352</strain>
    </source>
</reference>
<evidence type="ECO:0000256" key="5">
    <source>
        <dbReference type="ARBA" id="ARBA00029447"/>
    </source>
</evidence>
<dbReference type="SMART" id="SM00283">
    <property type="entry name" value="MA"/>
    <property type="match status" value="1"/>
</dbReference>
<gene>
    <name evidence="12" type="ORF">CF651_21260</name>
</gene>
<proteinExistence type="inferred from homology"/>
<feature type="coiled-coil region" evidence="7">
    <location>
        <begin position="495"/>
        <end position="522"/>
    </location>
</feature>
<evidence type="ECO:0000259" key="11">
    <source>
        <dbReference type="PROSITE" id="PS50885"/>
    </source>
</evidence>
<feature type="transmembrane region" description="Helical" evidence="9">
    <location>
        <begin position="197"/>
        <end position="219"/>
    </location>
</feature>
<dbReference type="GO" id="GO:0005886">
    <property type="term" value="C:plasma membrane"/>
    <property type="evidence" value="ECO:0007669"/>
    <property type="project" value="UniProtKB-SubCell"/>
</dbReference>
<evidence type="ECO:0000256" key="8">
    <source>
        <dbReference type="SAM" id="MobiDB-lite"/>
    </source>
</evidence>
<dbReference type="InterPro" id="IPR004089">
    <property type="entry name" value="MCPsignal_dom"/>
</dbReference>
<dbReference type="Gene3D" id="1.10.287.950">
    <property type="entry name" value="Methyl-accepting chemotaxis protein"/>
    <property type="match status" value="1"/>
</dbReference>
<evidence type="ECO:0000256" key="7">
    <source>
        <dbReference type="SAM" id="Coils"/>
    </source>
</evidence>
<dbReference type="SUPFAM" id="SSF58104">
    <property type="entry name" value="Methyl-accepting chemotaxis protein (MCP) signaling domain"/>
    <property type="match status" value="1"/>
</dbReference>
<keyword evidence="4 6" id="KW-0807">Transducer</keyword>
<evidence type="ECO:0000313" key="13">
    <source>
        <dbReference type="Proteomes" id="UP000215509"/>
    </source>
</evidence>
<feature type="coiled-coil region" evidence="7">
    <location>
        <begin position="39"/>
        <end position="66"/>
    </location>
</feature>
<keyword evidence="9" id="KW-0812">Transmembrane</keyword>
<dbReference type="PANTHER" id="PTHR32089:SF112">
    <property type="entry name" value="LYSOZYME-LIKE PROTEIN-RELATED"/>
    <property type="match status" value="1"/>
</dbReference>
<keyword evidence="7" id="KW-0175">Coiled coil</keyword>
<keyword evidence="2" id="KW-1003">Cell membrane</keyword>
<dbReference type="SMART" id="SM00304">
    <property type="entry name" value="HAMP"/>
    <property type="match status" value="2"/>
</dbReference>
<dbReference type="RefSeq" id="WP_094016887.1">
    <property type="nucleotide sequence ID" value="NZ_NMQW01000033.1"/>
</dbReference>
<sequence length="682" mass="75012">MSLWKQKLTVFKSSSLKVKLLSGFSVMLILFLGVALYNLQQVNNIKAHLSEQNEKVELKLMALELKEMVQELNIIASGLEISKKVEYIPKYNEKRKVFDGMIKKIGDTATTPEQIKWRSQLISLTVDYTNTFDVAAKLVQENKLPQADLDRNMEYLYNESQKYMGDIFNNVDQFYIAYSKDAEVAVAATQSMLNHTVIVMLIASVIVLISSVAIAYLLLRSFIHPIQKLQHAVRLMASGDLRNKINSRSTDELGKLSRDFDHMIDQVRAMLSNTQTIASSLTEHSKTFHSFSGATASANADIIRAIQEISAGADQQANYSEQSSYIITELEHEIETISEFTNTMQRKSREAAFNTHTGSASMEALKEASSLSQEVLAKVYSAMEGLSASSAQINKIVNTITDISQQTNVLALNAAIEAARAGVHGRGFSVIAEEVRQLSLQTNQSSKSIASIIVSLQNQTQSLESSLFEARASFDQQKGKMNDSIDAFQQIRGSMDELSSHIEQIHQQIASAKERNSRLVESVQFVASIAQETAAGVEEVNSTSIQQDAAIQQIASQADDIQILSQKLFQEISRFQIGGVSKEGEQGEGPLDSGSEAPTKTEGNSRHGAEGKSIESTESPAKVLQAAYEPSAANPGSHSSSSGRQEPTGSQSGNSVEVHDEGQTRENKRQEKEEEEKKLLPV</sequence>
<feature type="compositionally biased region" description="Basic and acidic residues" evidence="8">
    <location>
        <begin position="603"/>
        <end position="615"/>
    </location>
</feature>
<dbReference type="OrthoDB" id="9814363at2"/>
<dbReference type="Gene3D" id="6.10.340.10">
    <property type="match status" value="1"/>
</dbReference>
<feature type="region of interest" description="Disordered" evidence="8">
    <location>
        <begin position="580"/>
        <end position="682"/>
    </location>
</feature>
<keyword evidence="3 9" id="KW-0472">Membrane</keyword>
<evidence type="ECO:0000256" key="6">
    <source>
        <dbReference type="PROSITE-ProRule" id="PRU00284"/>
    </source>
</evidence>
<evidence type="ECO:0000256" key="1">
    <source>
        <dbReference type="ARBA" id="ARBA00004236"/>
    </source>
</evidence>
<accession>A0A229ULY7</accession>
<organism evidence="12 13">
    <name type="scientific">Paenibacillus rigui</name>
    <dbReference type="NCBI Taxonomy" id="554312"/>
    <lineage>
        <taxon>Bacteria</taxon>
        <taxon>Bacillati</taxon>
        <taxon>Bacillota</taxon>
        <taxon>Bacilli</taxon>
        <taxon>Bacillales</taxon>
        <taxon>Paenibacillaceae</taxon>
        <taxon>Paenibacillus</taxon>
    </lineage>
</organism>
<dbReference type="GO" id="GO:0007165">
    <property type="term" value="P:signal transduction"/>
    <property type="evidence" value="ECO:0007669"/>
    <property type="project" value="UniProtKB-KW"/>
</dbReference>
<protein>
    <submittedName>
        <fullName evidence="12">Methyl-accepting chemotaxis protein</fullName>
    </submittedName>
</protein>
<dbReference type="AlphaFoldDB" id="A0A229ULY7"/>
<evidence type="ECO:0000256" key="9">
    <source>
        <dbReference type="SAM" id="Phobius"/>
    </source>
</evidence>
<keyword evidence="13" id="KW-1185">Reference proteome</keyword>
<evidence type="ECO:0000313" key="12">
    <source>
        <dbReference type="EMBL" id="OXM84315.1"/>
    </source>
</evidence>
<feature type="compositionally biased region" description="Basic and acidic residues" evidence="8">
    <location>
        <begin position="657"/>
        <end position="682"/>
    </location>
</feature>
<dbReference type="InterPro" id="IPR003660">
    <property type="entry name" value="HAMP_dom"/>
</dbReference>
<dbReference type="Pfam" id="PF00015">
    <property type="entry name" value="MCPsignal"/>
    <property type="match status" value="1"/>
</dbReference>